<dbReference type="InterPro" id="IPR013780">
    <property type="entry name" value="Glyco_hydro_b"/>
</dbReference>
<dbReference type="Proteomes" id="UP001497623">
    <property type="component" value="Unassembled WGS sequence"/>
</dbReference>
<keyword evidence="4" id="KW-0732">Signal</keyword>
<evidence type="ECO:0000313" key="9">
    <source>
        <dbReference type="EMBL" id="CAL4153464.1"/>
    </source>
</evidence>
<keyword evidence="10" id="KW-1185">Reference proteome</keyword>
<feature type="domain" description="Glycoside hydrolase family 29 N-terminal" evidence="7">
    <location>
        <begin position="1"/>
        <end position="243"/>
    </location>
</feature>
<sequence>GAKYVVLTSKHHEGYSLYPSKYNWNWNSQDVGPNRDLVGELAAAVRSNSSLTFGLYHSLFEFFNPFWIEDRDTNFTTRNYPDKRPMPMLKELVEKYKPDYIYSDGDGINGTTSSYWNSTKFLAWLFNDSPVKDTVVDNDRWGEDCRCIHGSTKTCHDRYNPGYALPYKWENAMTFDRRSWGYRRNADLSMYLSIEEVLKSLVTTVSCGGNMLINFGPSKEGTIPTIMEERMRQMGTWLGINGEGIYASSTWKHQNDTLTEDIWYTMKGEDVYAFTLSWPYENQLTLGAVASTSTTTITMLGYNGDNLQFRETTDGLVISMPWMSRVTSKWVWTLKMTNVKVA</sequence>
<feature type="domain" description="Alpha-L-fucosidase C-terminal" evidence="8">
    <location>
        <begin position="254"/>
        <end position="337"/>
    </location>
</feature>
<dbReference type="InterPro" id="IPR031919">
    <property type="entry name" value="Fucosidase_C"/>
</dbReference>
<evidence type="ECO:0000259" key="7">
    <source>
        <dbReference type="Pfam" id="PF01120"/>
    </source>
</evidence>
<proteinExistence type="inferred from homology"/>
<accession>A0AAV2S1F9</accession>
<dbReference type="InterPro" id="IPR017853">
    <property type="entry name" value="GH"/>
</dbReference>
<dbReference type="GO" id="GO:0004560">
    <property type="term" value="F:alpha-L-fucosidase activity"/>
    <property type="evidence" value="ECO:0007669"/>
    <property type="project" value="UniProtKB-EC"/>
</dbReference>
<name>A0AAV2S1F9_MEGNR</name>
<dbReference type="SMART" id="SM00812">
    <property type="entry name" value="Alpha_L_fucos"/>
    <property type="match status" value="1"/>
</dbReference>
<evidence type="ECO:0000256" key="1">
    <source>
        <dbReference type="ARBA" id="ARBA00004071"/>
    </source>
</evidence>
<dbReference type="GO" id="GO:0016139">
    <property type="term" value="P:glycoside catabolic process"/>
    <property type="evidence" value="ECO:0007669"/>
    <property type="project" value="TreeGrafter"/>
</dbReference>
<dbReference type="PANTHER" id="PTHR10030">
    <property type="entry name" value="ALPHA-L-FUCOSIDASE"/>
    <property type="match status" value="1"/>
</dbReference>
<dbReference type="PRINTS" id="PR00741">
    <property type="entry name" value="GLHYDRLASE29"/>
</dbReference>
<organism evidence="9 10">
    <name type="scientific">Meganyctiphanes norvegica</name>
    <name type="common">Northern krill</name>
    <name type="synonym">Thysanopoda norvegica</name>
    <dbReference type="NCBI Taxonomy" id="48144"/>
    <lineage>
        <taxon>Eukaryota</taxon>
        <taxon>Metazoa</taxon>
        <taxon>Ecdysozoa</taxon>
        <taxon>Arthropoda</taxon>
        <taxon>Crustacea</taxon>
        <taxon>Multicrustacea</taxon>
        <taxon>Malacostraca</taxon>
        <taxon>Eumalacostraca</taxon>
        <taxon>Eucarida</taxon>
        <taxon>Euphausiacea</taxon>
        <taxon>Euphausiidae</taxon>
        <taxon>Meganyctiphanes</taxon>
    </lineage>
</organism>
<feature type="non-terminal residue" evidence="9">
    <location>
        <position position="1"/>
    </location>
</feature>
<dbReference type="PIRSF" id="PIRSF001092">
    <property type="entry name" value="Alpha-L-fucosidase"/>
    <property type="match status" value="1"/>
</dbReference>
<evidence type="ECO:0000256" key="6">
    <source>
        <dbReference type="ARBA" id="ARBA00023295"/>
    </source>
</evidence>
<dbReference type="InterPro" id="IPR016286">
    <property type="entry name" value="FUC_metazoa-typ"/>
</dbReference>
<evidence type="ECO:0000256" key="2">
    <source>
        <dbReference type="ARBA" id="ARBA00007951"/>
    </source>
</evidence>
<evidence type="ECO:0000256" key="3">
    <source>
        <dbReference type="ARBA" id="ARBA00012662"/>
    </source>
</evidence>
<dbReference type="GO" id="GO:0006004">
    <property type="term" value="P:fucose metabolic process"/>
    <property type="evidence" value="ECO:0007669"/>
    <property type="project" value="InterPro"/>
</dbReference>
<dbReference type="SUPFAM" id="SSF51445">
    <property type="entry name" value="(Trans)glycosidases"/>
    <property type="match status" value="1"/>
</dbReference>
<comment type="similarity">
    <text evidence="2">Belongs to the glycosyl hydrolase 29 family.</text>
</comment>
<dbReference type="PANTHER" id="PTHR10030:SF37">
    <property type="entry name" value="ALPHA-L-FUCOSIDASE-RELATED"/>
    <property type="match status" value="1"/>
</dbReference>
<dbReference type="Pfam" id="PF01120">
    <property type="entry name" value="Alpha_L_fucos"/>
    <property type="match status" value="1"/>
</dbReference>
<comment type="function">
    <text evidence="1">Alpha-L-fucosidase is responsible for hydrolyzing the alpha-1,6-linked fucose joined to the reducing-end N-acetylglucosamine of the carbohydrate moieties of glycoproteins.</text>
</comment>
<dbReference type="EC" id="3.2.1.51" evidence="3"/>
<comment type="caution">
    <text evidence="9">The sequence shown here is derived from an EMBL/GenBank/DDBJ whole genome shotgun (WGS) entry which is preliminary data.</text>
</comment>
<keyword evidence="6" id="KW-0326">Glycosidase</keyword>
<evidence type="ECO:0000259" key="8">
    <source>
        <dbReference type="Pfam" id="PF16757"/>
    </source>
</evidence>
<dbReference type="Gene3D" id="2.60.40.1180">
    <property type="entry name" value="Golgi alpha-mannosidase II"/>
    <property type="match status" value="1"/>
</dbReference>
<evidence type="ECO:0000313" key="10">
    <source>
        <dbReference type="Proteomes" id="UP001497623"/>
    </source>
</evidence>
<dbReference type="InterPro" id="IPR000933">
    <property type="entry name" value="Glyco_hydro_29"/>
</dbReference>
<evidence type="ECO:0000256" key="4">
    <source>
        <dbReference type="ARBA" id="ARBA00022729"/>
    </source>
</evidence>
<protein>
    <recommendedName>
        <fullName evidence="3">alpha-L-fucosidase</fullName>
        <ecNumber evidence="3">3.2.1.51</ecNumber>
    </recommendedName>
</protein>
<dbReference type="InterPro" id="IPR057739">
    <property type="entry name" value="Glyco_hydro_29_N"/>
</dbReference>
<evidence type="ECO:0000256" key="5">
    <source>
        <dbReference type="ARBA" id="ARBA00022801"/>
    </source>
</evidence>
<dbReference type="Gene3D" id="3.20.20.80">
    <property type="entry name" value="Glycosidases"/>
    <property type="match status" value="1"/>
</dbReference>
<reference evidence="9 10" key="1">
    <citation type="submission" date="2024-05" db="EMBL/GenBank/DDBJ databases">
        <authorList>
            <person name="Wallberg A."/>
        </authorList>
    </citation>
    <scope>NUCLEOTIDE SEQUENCE [LARGE SCALE GENOMIC DNA]</scope>
</reference>
<dbReference type="Pfam" id="PF16757">
    <property type="entry name" value="Fucosidase_C"/>
    <property type="match status" value="1"/>
</dbReference>
<dbReference type="AlphaFoldDB" id="A0AAV2S1F9"/>
<keyword evidence="5" id="KW-0378">Hydrolase</keyword>
<dbReference type="GO" id="GO:0005764">
    <property type="term" value="C:lysosome"/>
    <property type="evidence" value="ECO:0007669"/>
    <property type="project" value="TreeGrafter"/>
</dbReference>
<dbReference type="EMBL" id="CAXKWB010039669">
    <property type="protein sequence ID" value="CAL4153464.1"/>
    <property type="molecule type" value="Genomic_DNA"/>
</dbReference>
<gene>
    <name evidence="9" type="ORF">MNOR_LOCUS31177</name>
</gene>